<reference evidence="9 10" key="1">
    <citation type="submission" date="2022-04" db="EMBL/GenBank/DDBJ databases">
        <title>Leucobacter sp. isolated from rhizosphere of garlic.</title>
        <authorList>
            <person name="Won M."/>
            <person name="Lee C.-M."/>
            <person name="Woen H.-Y."/>
            <person name="Kwon S.-W."/>
        </authorList>
    </citation>
    <scope>NUCLEOTIDE SEQUENCE [LARGE SCALE GENOMIC DNA]</scope>
    <source>
        <strain evidence="9 10">H21R-40</strain>
    </source>
</reference>
<dbReference type="Proteomes" id="UP000831786">
    <property type="component" value="Chromosome"/>
</dbReference>
<evidence type="ECO:0000256" key="1">
    <source>
        <dbReference type="ARBA" id="ARBA00000832"/>
    </source>
</evidence>
<dbReference type="SUPFAM" id="SSF100950">
    <property type="entry name" value="NagB/RpiA/CoA transferase-like"/>
    <property type="match status" value="1"/>
</dbReference>
<evidence type="ECO:0000256" key="6">
    <source>
        <dbReference type="ARBA" id="ARBA00020337"/>
    </source>
</evidence>
<evidence type="ECO:0000256" key="2">
    <source>
        <dbReference type="ARBA" id="ARBA00002681"/>
    </source>
</evidence>
<organism evidence="9 10">
    <name type="scientific">Leucobacter allii</name>
    <dbReference type="NCBI Taxonomy" id="2932247"/>
    <lineage>
        <taxon>Bacteria</taxon>
        <taxon>Bacillati</taxon>
        <taxon>Actinomycetota</taxon>
        <taxon>Actinomycetes</taxon>
        <taxon>Micrococcales</taxon>
        <taxon>Microbacteriaceae</taxon>
        <taxon>Leucobacter</taxon>
    </lineage>
</organism>
<dbReference type="PANTHER" id="PTHR11054">
    <property type="entry name" value="6-PHOSPHOGLUCONOLACTONASE"/>
    <property type="match status" value="1"/>
</dbReference>
<dbReference type="EMBL" id="CP095045">
    <property type="protein sequence ID" value="UOQ58488.1"/>
    <property type="molecule type" value="Genomic_DNA"/>
</dbReference>
<evidence type="ECO:0000256" key="5">
    <source>
        <dbReference type="ARBA" id="ARBA00013198"/>
    </source>
</evidence>
<comment type="pathway">
    <text evidence="3 7">Carbohydrate degradation; pentose phosphate pathway; D-ribulose 5-phosphate from D-glucose 6-phosphate (oxidative stage): step 2/3.</text>
</comment>
<feature type="domain" description="Glucosamine/galactosamine-6-phosphate isomerase" evidence="8">
    <location>
        <begin position="7"/>
        <end position="233"/>
    </location>
</feature>
<accession>A0ABY4FQB9</accession>
<name>A0ABY4FQB9_9MICO</name>
<evidence type="ECO:0000256" key="4">
    <source>
        <dbReference type="ARBA" id="ARBA00010662"/>
    </source>
</evidence>
<comment type="similarity">
    <text evidence="4 7">Belongs to the glucosamine/galactosamine-6-phosphate isomerase family. 6-phosphogluconolactonase subfamily.</text>
</comment>
<dbReference type="InterPro" id="IPR005900">
    <property type="entry name" value="6-phosphogluconolactonase_DevB"/>
</dbReference>
<gene>
    <name evidence="7 9" type="primary">pgl</name>
    <name evidence="9" type="ORF">MUN78_06555</name>
</gene>
<dbReference type="Gene3D" id="3.40.50.1360">
    <property type="match status" value="1"/>
</dbReference>
<keyword evidence="7 9" id="KW-0378">Hydrolase</keyword>
<comment type="catalytic activity">
    <reaction evidence="1 7">
        <text>6-phospho-D-glucono-1,5-lactone + H2O = 6-phospho-D-gluconate + H(+)</text>
        <dbReference type="Rhea" id="RHEA:12556"/>
        <dbReference type="ChEBI" id="CHEBI:15377"/>
        <dbReference type="ChEBI" id="CHEBI:15378"/>
        <dbReference type="ChEBI" id="CHEBI:57955"/>
        <dbReference type="ChEBI" id="CHEBI:58759"/>
        <dbReference type="EC" id="3.1.1.31"/>
    </reaction>
</comment>
<dbReference type="InterPro" id="IPR006148">
    <property type="entry name" value="Glc/Gal-6P_isomerase"/>
</dbReference>
<dbReference type="RefSeq" id="WP_244729523.1">
    <property type="nucleotide sequence ID" value="NZ_CP095045.1"/>
</dbReference>
<evidence type="ECO:0000313" key="10">
    <source>
        <dbReference type="Proteomes" id="UP000831786"/>
    </source>
</evidence>
<dbReference type="CDD" id="cd01400">
    <property type="entry name" value="6PGL"/>
    <property type="match status" value="1"/>
</dbReference>
<protein>
    <recommendedName>
        <fullName evidence="6 7">6-phosphogluconolactonase</fullName>
        <shortName evidence="7">6PGL</shortName>
        <ecNumber evidence="5 7">3.1.1.31</ecNumber>
    </recommendedName>
</protein>
<dbReference type="Pfam" id="PF01182">
    <property type="entry name" value="Glucosamine_iso"/>
    <property type="match status" value="1"/>
</dbReference>
<proteinExistence type="inferred from homology"/>
<dbReference type="InterPro" id="IPR039104">
    <property type="entry name" value="6PGL"/>
</dbReference>
<evidence type="ECO:0000256" key="7">
    <source>
        <dbReference type="RuleBase" id="RU365095"/>
    </source>
</evidence>
<keyword evidence="10" id="KW-1185">Reference proteome</keyword>
<sequence length="243" mass="25422">MRISEHPDPDAVAAAIADELLGLLRDRQRSDAVPVVVLTGGTGGARALAALGAHPRRGDVDWRRIRFLWGDERWVPAGHPERNDRLADEALFSRVETDPALVHRVAGSDAGLSLEDAARAYAELVAGIDRIDVALNGVGEDGHVASLFPGRPELLAGETAPAALAIRESPKPPPERVTLALRSLNRAERVWLVATGAGKAAAVARLRADAAGGAGPDALPAARVAGTRETVLWADAAALSGMH</sequence>
<dbReference type="InterPro" id="IPR037171">
    <property type="entry name" value="NagB/RpiA_transferase-like"/>
</dbReference>
<dbReference type="PANTHER" id="PTHR11054:SF0">
    <property type="entry name" value="6-PHOSPHOGLUCONOLACTONASE"/>
    <property type="match status" value="1"/>
</dbReference>
<dbReference type="GO" id="GO:0017057">
    <property type="term" value="F:6-phosphogluconolactonase activity"/>
    <property type="evidence" value="ECO:0007669"/>
    <property type="project" value="UniProtKB-EC"/>
</dbReference>
<evidence type="ECO:0000259" key="8">
    <source>
        <dbReference type="Pfam" id="PF01182"/>
    </source>
</evidence>
<evidence type="ECO:0000313" key="9">
    <source>
        <dbReference type="EMBL" id="UOQ58488.1"/>
    </source>
</evidence>
<evidence type="ECO:0000256" key="3">
    <source>
        <dbReference type="ARBA" id="ARBA00004961"/>
    </source>
</evidence>
<comment type="function">
    <text evidence="2 7">Hydrolysis of 6-phosphogluconolactone to 6-phosphogluconate.</text>
</comment>
<dbReference type="NCBIfam" id="TIGR01198">
    <property type="entry name" value="pgl"/>
    <property type="match status" value="1"/>
</dbReference>
<dbReference type="EC" id="3.1.1.31" evidence="5 7"/>